<evidence type="ECO:0000313" key="2">
    <source>
        <dbReference type="Proteomes" id="UP001162992"/>
    </source>
</evidence>
<comment type="caution">
    <text evidence="1">The sequence shown here is derived from an EMBL/GenBank/DDBJ whole genome shotgun (WGS) entry which is preliminary data.</text>
</comment>
<dbReference type="Proteomes" id="UP001162992">
    <property type="component" value="Chromosome 4"/>
</dbReference>
<organism evidence="1 2">
    <name type="scientific">Diphasiastrum complanatum</name>
    <name type="common">Issler's clubmoss</name>
    <name type="synonym">Lycopodium complanatum</name>
    <dbReference type="NCBI Taxonomy" id="34168"/>
    <lineage>
        <taxon>Eukaryota</taxon>
        <taxon>Viridiplantae</taxon>
        <taxon>Streptophyta</taxon>
        <taxon>Embryophyta</taxon>
        <taxon>Tracheophyta</taxon>
        <taxon>Lycopodiopsida</taxon>
        <taxon>Lycopodiales</taxon>
        <taxon>Lycopodiaceae</taxon>
        <taxon>Lycopodioideae</taxon>
        <taxon>Diphasiastrum</taxon>
    </lineage>
</organism>
<sequence length="588" mass="65174">MAKALRPSLLLLASISLLLLSCHFRHCCASEDPKISSSDAAAVQVEEDELDEFEDDDSTDELHQHGKQDHEAEEEAEEEEDDDDVDSDQGWGNNEGDGVAIDDKEVVVLTGKNFSEVLLANHFVMVEFYAPWCGHCQALAPEYARASVDLKGEVLLAKVDATLEHQLAQHYEVQGYPTLLFFIDGVPKPYSGHRTGEEIVKWVKRKVGPAVTNILSISDAEVLLDAEGPIAVAYLKDLEGAEAEEFTSAARQDDHVLFYQTNDLKVAQLLPFKKELIAPALVLLKKQSERVSHFDGKFERSAIAEFVFKNKLPLVIFFNRENASLIFESSIKKQVLLFASPDEATSIYPLFEEASKSFKGKVIFVYVDTNDTDLAFPVLQFFGISGEKPTIMGFTAVENGNKYLLEGDLSVDSIKKFGEGSLSDTLKPFLKSDPIPKKNDGDVKIVVGNNFEDIVLDESKDVLLEIYAPWCGHCQALEPIYNKLGKRLRGIESLVIAKMDGTSNEHTRAKADGFPTLLFYPAGKKSFDPITADVDRTAKALYQFIKKHASIPFTLPKGNESGKANVDDVSTQKLDIEKVSEEAPKDEL</sequence>
<proteinExistence type="predicted"/>
<evidence type="ECO:0000313" key="1">
    <source>
        <dbReference type="EMBL" id="KAJ7560074.1"/>
    </source>
</evidence>
<accession>A0ACC2E0V6</accession>
<gene>
    <name evidence="1" type="ORF">O6H91_04G112500</name>
</gene>
<dbReference type="EMBL" id="CM055095">
    <property type="protein sequence ID" value="KAJ7560074.1"/>
    <property type="molecule type" value="Genomic_DNA"/>
</dbReference>
<reference evidence="2" key="1">
    <citation type="journal article" date="2024" name="Proc. Natl. Acad. Sci. U.S.A.">
        <title>Extraordinary preservation of gene collinearity over three hundred million years revealed in homosporous lycophytes.</title>
        <authorList>
            <person name="Li C."/>
            <person name="Wickell D."/>
            <person name="Kuo L.Y."/>
            <person name="Chen X."/>
            <person name="Nie B."/>
            <person name="Liao X."/>
            <person name="Peng D."/>
            <person name="Ji J."/>
            <person name="Jenkins J."/>
            <person name="Williams M."/>
            <person name="Shu S."/>
            <person name="Plott C."/>
            <person name="Barry K."/>
            <person name="Rajasekar S."/>
            <person name="Grimwood J."/>
            <person name="Han X."/>
            <person name="Sun S."/>
            <person name="Hou Z."/>
            <person name="He W."/>
            <person name="Dai G."/>
            <person name="Sun C."/>
            <person name="Schmutz J."/>
            <person name="Leebens-Mack J.H."/>
            <person name="Li F.W."/>
            <person name="Wang L."/>
        </authorList>
    </citation>
    <scope>NUCLEOTIDE SEQUENCE [LARGE SCALE GENOMIC DNA]</scope>
    <source>
        <strain evidence="2">cv. PW_Plant_1</strain>
    </source>
</reference>
<protein>
    <submittedName>
        <fullName evidence="1">Uncharacterized protein</fullName>
    </submittedName>
</protein>
<name>A0ACC2E0V6_DIPCM</name>
<keyword evidence="2" id="KW-1185">Reference proteome</keyword>